<keyword evidence="4" id="KW-1185">Reference proteome</keyword>
<protein>
    <recommendedName>
        <fullName evidence="1">PknH-like extracellular domain-containing protein</fullName>
    </recommendedName>
</protein>
<evidence type="ECO:0000313" key="3">
    <source>
        <dbReference type="EMBL" id="GLD30005.1"/>
    </source>
</evidence>
<dbReference type="Pfam" id="PF14032">
    <property type="entry name" value="PknH_C"/>
    <property type="match status" value="1"/>
</dbReference>
<evidence type="ECO:0000259" key="1">
    <source>
        <dbReference type="Pfam" id="PF14032"/>
    </source>
</evidence>
<name>A0A9P3Q6D8_9MYCO</name>
<reference evidence="3" key="1">
    <citation type="submission" date="2022-08" db="EMBL/GenBank/DDBJ databases">
        <title>Mycobacterium kiyosense sp. nov., scotochromogenic slow-glowing species isolated from respiratory specimens.</title>
        <authorList>
            <person name="Fukano H."/>
            <person name="Kazumi Y."/>
            <person name="Sakagami N."/>
            <person name="Ato M."/>
            <person name="Mitarai S."/>
            <person name="Hoshino Y."/>
        </authorList>
    </citation>
    <scope>NUCLEOTIDE SEQUENCE</scope>
    <source>
        <strain evidence="3">1413</strain>
        <strain evidence="2">SRL2020-028</strain>
    </source>
</reference>
<dbReference type="Proteomes" id="UP001165663">
    <property type="component" value="Unassembled WGS sequence"/>
</dbReference>
<gene>
    <name evidence="3" type="ORF">Mkiyose1413_18880</name>
    <name evidence="2" type="ORF">SRL2020028_15380</name>
</gene>
<evidence type="ECO:0000313" key="2">
    <source>
        <dbReference type="EMBL" id="GLB82282.1"/>
    </source>
</evidence>
<dbReference type="AlphaFoldDB" id="A0A9P3Q6D8"/>
<accession>A0A9P3Q6D8</accession>
<dbReference type="EMBL" id="BRZI01000010">
    <property type="protein sequence ID" value="GLD30005.1"/>
    <property type="molecule type" value="Genomic_DNA"/>
</dbReference>
<organism evidence="3 4">
    <name type="scientific">Mycobacterium kiyosense</name>
    <dbReference type="NCBI Taxonomy" id="2871094"/>
    <lineage>
        <taxon>Bacteria</taxon>
        <taxon>Bacillati</taxon>
        <taxon>Actinomycetota</taxon>
        <taxon>Actinomycetes</taxon>
        <taxon>Mycobacteriales</taxon>
        <taxon>Mycobacteriaceae</taxon>
        <taxon>Mycobacterium</taxon>
    </lineage>
</organism>
<comment type="caution">
    <text evidence="3">The sequence shown here is derived from an EMBL/GenBank/DDBJ whole genome shotgun (WGS) entry which is preliminary data.</text>
</comment>
<dbReference type="InterPro" id="IPR026954">
    <property type="entry name" value="PknH-like_Extracell"/>
</dbReference>
<proteinExistence type="predicted"/>
<dbReference type="Gene3D" id="3.40.1000.70">
    <property type="entry name" value="PknH-like extracellular domain"/>
    <property type="match status" value="1"/>
</dbReference>
<feature type="domain" description="PknH-like extracellular" evidence="1">
    <location>
        <begin position="33"/>
        <end position="201"/>
    </location>
</feature>
<evidence type="ECO:0000313" key="4">
    <source>
        <dbReference type="Proteomes" id="UP001064782"/>
    </source>
</evidence>
<dbReference type="Proteomes" id="UP001064782">
    <property type="component" value="Unassembled WGS sequence"/>
</dbReference>
<sequence length="219" mass="23102">MLCAVLCGCNHIVAGTPTVAARGGAGPTGPIQPSQLVDLLTASGAISVVNNSPLTEDDMQSALFVGADPAQCHGAVAFGRYPLFPSNYTGREARTQQDHQPDQHQLLEASATYPANFDAPGFLNSVRKTVSGCQRPVTAWGDDGRKMTVNPGPLAATSPEVAQWTTDLSGQRWVCEFAVIAKANVVSQIVGCSPDRTVDVTALVLKRLKKIDELLKSTS</sequence>
<dbReference type="InterPro" id="IPR038232">
    <property type="entry name" value="PknH-like_Extracell_sf"/>
</dbReference>
<dbReference type="EMBL" id="BRXE01000010">
    <property type="protein sequence ID" value="GLB82282.1"/>
    <property type="molecule type" value="Genomic_DNA"/>
</dbReference>